<dbReference type="EMBL" id="JAKMXF010000184">
    <property type="protein sequence ID" value="KAI6655636.1"/>
    <property type="molecule type" value="Genomic_DNA"/>
</dbReference>
<dbReference type="Proteomes" id="UP001165289">
    <property type="component" value="Unassembled WGS sequence"/>
</dbReference>
<organism evidence="1 2">
    <name type="scientific">Oopsacas minuta</name>
    <dbReference type="NCBI Taxonomy" id="111878"/>
    <lineage>
        <taxon>Eukaryota</taxon>
        <taxon>Metazoa</taxon>
        <taxon>Porifera</taxon>
        <taxon>Hexactinellida</taxon>
        <taxon>Hexasterophora</taxon>
        <taxon>Lyssacinosida</taxon>
        <taxon>Leucopsacidae</taxon>
        <taxon>Oopsacas</taxon>
    </lineage>
</organism>
<gene>
    <name evidence="1" type="ORF">LOD99_11388</name>
</gene>
<protein>
    <submittedName>
        <fullName evidence="1">Zmym1</fullName>
    </submittedName>
</protein>
<proteinExistence type="predicted"/>
<reference evidence="1 2" key="1">
    <citation type="journal article" date="2023" name="BMC Biol.">
        <title>The compact genome of the sponge Oopsacas minuta (Hexactinellida) is lacking key metazoan core genes.</title>
        <authorList>
            <person name="Santini S."/>
            <person name="Schenkelaars Q."/>
            <person name="Jourda C."/>
            <person name="Duchesne M."/>
            <person name="Belahbib H."/>
            <person name="Rocher C."/>
            <person name="Selva M."/>
            <person name="Riesgo A."/>
            <person name="Vervoort M."/>
            <person name="Leys S.P."/>
            <person name="Kodjabachian L."/>
            <person name="Le Bivic A."/>
            <person name="Borchiellini C."/>
            <person name="Claverie J.M."/>
            <person name="Renard E."/>
        </authorList>
    </citation>
    <scope>NUCLEOTIDE SEQUENCE [LARGE SCALE GENOMIC DNA]</scope>
    <source>
        <strain evidence="1">SPO-2</strain>
    </source>
</reference>
<keyword evidence="2" id="KW-1185">Reference proteome</keyword>
<evidence type="ECO:0000313" key="2">
    <source>
        <dbReference type="Proteomes" id="UP001165289"/>
    </source>
</evidence>
<comment type="caution">
    <text evidence="1">The sequence shown here is derived from an EMBL/GenBank/DDBJ whole genome shotgun (WGS) entry which is preliminary data.</text>
</comment>
<sequence>MRWVSPHDACETLSATLPAVIDVLEDLIKVSGERSATARRMITQLNTRFVVHLCIFKFLPQICADVSAKLQGKSETLEKALQAIKTVCSWLVRLQIPWAEEV</sequence>
<evidence type="ECO:0000313" key="1">
    <source>
        <dbReference type="EMBL" id="KAI6655636.1"/>
    </source>
</evidence>
<dbReference type="AlphaFoldDB" id="A0AAV7K431"/>
<name>A0AAV7K431_9METZ</name>
<accession>A0AAV7K431</accession>